<accession>A0ABP0F446</accession>
<name>A0ABP0F446_CLALP</name>
<comment type="caution">
    <text evidence="1">The sequence shown here is derived from an EMBL/GenBank/DDBJ whole genome shotgun (WGS) entry which is preliminary data.</text>
</comment>
<protein>
    <submittedName>
        <fullName evidence="1">Uncharacterized protein</fullName>
    </submittedName>
</protein>
<sequence length="82" mass="9265">MSRLLRHYIWCSFLGKNSWLKSVGAHGGVTRASCVLPTSGLDSDMRFILVQKGTGNQTEPTRVKLNHLKHWSLESSQVFHNI</sequence>
<gene>
    <name evidence="1" type="ORF">CVLEPA_LOCUS2468</name>
</gene>
<reference evidence="1 2" key="1">
    <citation type="submission" date="2024-02" db="EMBL/GenBank/DDBJ databases">
        <authorList>
            <person name="Daric V."/>
            <person name="Darras S."/>
        </authorList>
    </citation>
    <scope>NUCLEOTIDE SEQUENCE [LARGE SCALE GENOMIC DNA]</scope>
</reference>
<evidence type="ECO:0000313" key="1">
    <source>
        <dbReference type="EMBL" id="CAK8672783.1"/>
    </source>
</evidence>
<dbReference type="EMBL" id="CAWYQH010000001">
    <property type="protein sequence ID" value="CAK8672783.1"/>
    <property type="molecule type" value="Genomic_DNA"/>
</dbReference>
<organism evidence="1 2">
    <name type="scientific">Clavelina lepadiformis</name>
    <name type="common">Light-bulb sea squirt</name>
    <name type="synonym">Ascidia lepadiformis</name>
    <dbReference type="NCBI Taxonomy" id="159417"/>
    <lineage>
        <taxon>Eukaryota</taxon>
        <taxon>Metazoa</taxon>
        <taxon>Chordata</taxon>
        <taxon>Tunicata</taxon>
        <taxon>Ascidiacea</taxon>
        <taxon>Aplousobranchia</taxon>
        <taxon>Clavelinidae</taxon>
        <taxon>Clavelina</taxon>
    </lineage>
</organism>
<proteinExistence type="predicted"/>
<evidence type="ECO:0000313" key="2">
    <source>
        <dbReference type="Proteomes" id="UP001642483"/>
    </source>
</evidence>
<dbReference type="Proteomes" id="UP001642483">
    <property type="component" value="Unassembled WGS sequence"/>
</dbReference>
<keyword evidence="2" id="KW-1185">Reference proteome</keyword>